<accession>A0AA88AC58</accession>
<sequence length="143" mass="15146">MSFFFGNGIKILKLPLCRNSDIGSDFSNIAGVGGGSSASVSGVEKVAGNGEDLGWEGQPCAVVLCLVACKREAPRSKRDISGVFAKSTPIRISHGSRCSGEPDGSYSEWSWWVDILQATSTVSASSGSGGWCRSRNKDMYSDR</sequence>
<feature type="region of interest" description="Disordered" evidence="1">
    <location>
        <begin position="122"/>
        <end position="143"/>
    </location>
</feature>
<dbReference type="Proteomes" id="UP001187192">
    <property type="component" value="Unassembled WGS sequence"/>
</dbReference>
<keyword evidence="3" id="KW-1185">Reference proteome</keyword>
<evidence type="ECO:0000256" key="1">
    <source>
        <dbReference type="SAM" id="MobiDB-lite"/>
    </source>
</evidence>
<comment type="caution">
    <text evidence="2">The sequence shown here is derived from an EMBL/GenBank/DDBJ whole genome shotgun (WGS) entry which is preliminary data.</text>
</comment>
<dbReference type="EMBL" id="BTGU01000027">
    <property type="protein sequence ID" value="GMN48232.1"/>
    <property type="molecule type" value="Genomic_DNA"/>
</dbReference>
<reference evidence="2" key="1">
    <citation type="submission" date="2023-07" db="EMBL/GenBank/DDBJ databases">
        <title>draft genome sequence of fig (Ficus carica).</title>
        <authorList>
            <person name="Takahashi T."/>
            <person name="Nishimura K."/>
        </authorList>
    </citation>
    <scope>NUCLEOTIDE SEQUENCE</scope>
</reference>
<evidence type="ECO:0000313" key="3">
    <source>
        <dbReference type="Proteomes" id="UP001187192"/>
    </source>
</evidence>
<proteinExistence type="predicted"/>
<evidence type="ECO:0000313" key="2">
    <source>
        <dbReference type="EMBL" id="GMN48232.1"/>
    </source>
</evidence>
<protein>
    <submittedName>
        <fullName evidence="2">Uncharacterized protein</fullName>
    </submittedName>
</protein>
<name>A0AA88AC58_FICCA</name>
<gene>
    <name evidence="2" type="ORF">TIFTF001_017395</name>
</gene>
<organism evidence="2 3">
    <name type="scientific">Ficus carica</name>
    <name type="common">Common fig</name>
    <dbReference type="NCBI Taxonomy" id="3494"/>
    <lineage>
        <taxon>Eukaryota</taxon>
        <taxon>Viridiplantae</taxon>
        <taxon>Streptophyta</taxon>
        <taxon>Embryophyta</taxon>
        <taxon>Tracheophyta</taxon>
        <taxon>Spermatophyta</taxon>
        <taxon>Magnoliopsida</taxon>
        <taxon>eudicotyledons</taxon>
        <taxon>Gunneridae</taxon>
        <taxon>Pentapetalae</taxon>
        <taxon>rosids</taxon>
        <taxon>fabids</taxon>
        <taxon>Rosales</taxon>
        <taxon>Moraceae</taxon>
        <taxon>Ficeae</taxon>
        <taxon>Ficus</taxon>
    </lineage>
</organism>
<dbReference type="AlphaFoldDB" id="A0AA88AC58"/>